<sequence length="617" mass="66900">PNADWNGSETITFTATDPGGLSDSDPDVFTVNAVNDAPVVSDIPDQTVQEGETFATINLDDYVTDVDNSDTEITWTYSGNNVLTVSIDENHVATVTIPDSEWVGSETITFTATDPGGLSGSDPAVFTVNAVNDPPVVSDIPGQTVDEGQTFATINLDDYVSDVDNSDSEMTWTYSGNKDLQVTIDSNRVATISVPDSNWFGSETITFTATDPGGLSDSAAVVFTVNNVNDAPVISAIPDQTVEEGQPFSEIALDDYVTDVDDPDSALTWHVSGYQELAAGVNADRVLSVTAPTLDWNGSETLQLIVTDPGGLKDTMQVVYTVTPVNDSTKFVQPLPGLSFNEDDSLAYAKSEWFPYVEDADNPDSTLTLTAFGGHHVQVIQDAKTCLFWAPQDWFGRDTLLLTASDGQFTDSAFFFVEVRAVNDAPVISGLPEQITFDSDTSYQMNMAEYVSDVDSPDSVLVWSFEADNDSLVVSFDAKTGLLTLSAPEFGGDVTLFCTVTDDSGATDSDTIQVTVNLVTGIQDRMANLPKKYELNQNYPNPFNPATHIKFALPEGGKVKLEVYNILGKKIATLVDGFKPAGYHVVTFDARRFSSGMYFYKLQTKKYVKVRKMILMK</sequence>
<feature type="domain" description="Dystroglycan-type cadherin-like" evidence="2">
    <location>
        <begin position="426"/>
        <end position="523"/>
    </location>
</feature>
<dbReference type="Gene3D" id="2.60.40.4070">
    <property type="match status" value="1"/>
</dbReference>
<dbReference type="Pfam" id="PF17963">
    <property type="entry name" value="Big_9"/>
    <property type="match status" value="3"/>
</dbReference>
<dbReference type="InterPro" id="IPR015919">
    <property type="entry name" value="Cadherin-like_sf"/>
</dbReference>
<dbReference type="Proteomes" id="UP000886124">
    <property type="component" value="Unassembled WGS sequence"/>
</dbReference>
<organism evidence="3">
    <name type="scientific">Caldithrix abyssi</name>
    <dbReference type="NCBI Taxonomy" id="187145"/>
    <lineage>
        <taxon>Bacteria</taxon>
        <taxon>Pseudomonadati</taxon>
        <taxon>Calditrichota</taxon>
        <taxon>Calditrichia</taxon>
        <taxon>Calditrichales</taxon>
        <taxon>Calditrichaceae</taxon>
        <taxon>Caldithrix</taxon>
    </lineage>
</organism>
<dbReference type="SMART" id="SM00736">
    <property type="entry name" value="CADG"/>
    <property type="match status" value="3"/>
</dbReference>
<dbReference type="Gene3D" id="2.60.40.10">
    <property type="entry name" value="Immunoglobulins"/>
    <property type="match status" value="4"/>
</dbReference>
<dbReference type="GO" id="GO:0016020">
    <property type="term" value="C:membrane"/>
    <property type="evidence" value="ECO:0007669"/>
    <property type="project" value="InterPro"/>
</dbReference>
<reference evidence="3" key="1">
    <citation type="journal article" date="2020" name="mSystems">
        <title>Genome- and Community-Level Interaction Insights into Carbon Utilization and Element Cycling Functions of Hydrothermarchaeota in Hydrothermal Sediment.</title>
        <authorList>
            <person name="Zhou Z."/>
            <person name="Liu Y."/>
            <person name="Xu W."/>
            <person name="Pan J."/>
            <person name="Luo Z.H."/>
            <person name="Li M."/>
        </authorList>
    </citation>
    <scope>NUCLEOTIDE SEQUENCE [LARGE SCALE GENOMIC DNA]</scope>
    <source>
        <strain evidence="3">HyVt-527</strain>
    </source>
</reference>
<dbReference type="Pfam" id="PF18962">
    <property type="entry name" value="Por_Secre_tail"/>
    <property type="match status" value="1"/>
</dbReference>
<feature type="region of interest" description="Disordered" evidence="1">
    <location>
        <begin position="1"/>
        <end position="23"/>
    </location>
</feature>
<accession>A0A7V5PNT4</accession>
<feature type="domain" description="Dystroglycan-type cadherin-like" evidence="2">
    <location>
        <begin position="38"/>
        <end position="135"/>
    </location>
</feature>
<evidence type="ECO:0000256" key="1">
    <source>
        <dbReference type="SAM" id="MobiDB-lite"/>
    </source>
</evidence>
<feature type="compositionally biased region" description="Polar residues" evidence="1">
    <location>
        <begin position="1"/>
        <end position="15"/>
    </location>
</feature>
<gene>
    <name evidence="3" type="ORF">ENJ89_04925</name>
</gene>
<evidence type="ECO:0000259" key="2">
    <source>
        <dbReference type="SMART" id="SM00736"/>
    </source>
</evidence>
<protein>
    <submittedName>
        <fullName evidence="3">Tandem-95 repeat protein</fullName>
    </submittedName>
</protein>
<dbReference type="AlphaFoldDB" id="A0A7V5PNT4"/>
<proteinExistence type="predicted"/>
<dbReference type="InterPro" id="IPR026444">
    <property type="entry name" value="Secre_tail"/>
</dbReference>
<feature type="non-terminal residue" evidence="3">
    <location>
        <position position="1"/>
    </location>
</feature>
<feature type="domain" description="Dystroglycan-type cadherin-like" evidence="2">
    <location>
        <begin position="136"/>
        <end position="232"/>
    </location>
</feature>
<dbReference type="InterPro" id="IPR006644">
    <property type="entry name" value="Cadg"/>
</dbReference>
<dbReference type="SUPFAM" id="SSF49313">
    <property type="entry name" value="Cadherin-like"/>
    <property type="match status" value="3"/>
</dbReference>
<name>A0A7V5PNT4_CALAY</name>
<dbReference type="GO" id="GO:0005509">
    <property type="term" value="F:calcium ion binding"/>
    <property type="evidence" value="ECO:0007669"/>
    <property type="project" value="InterPro"/>
</dbReference>
<comment type="caution">
    <text evidence="3">The sequence shown here is derived from an EMBL/GenBank/DDBJ whole genome shotgun (WGS) entry which is preliminary data.</text>
</comment>
<evidence type="ECO:0000313" key="3">
    <source>
        <dbReference type="EMBL" id="HHJ52516.1"/>
    </source>
</evidence>
<dbReference type="NCBIfam" id="NF012211">
    <property type="entry name" value="tand_rpt_95"/>
    <property type="match status" value="2"/>
</dbReference>
<dbReference type="InterPro" id="IPR013783">
    <property type="entry name" value="Ig-like_fold"/>
</dbReference>
<dbReference type="NCBIfam" id="TIGR04183">
    <property type="entry name" value="Por_Secre_tail"/>
    <property type="match status" value="1"/>
</dbReference>
<dbReference type="EMBL" id="DROD01000333">
    <property type="protein sequence ID" value="HHJ52516.1"/>
    <property type="molecule type" value="Genomic_DNA"/>
</dbReference>